<accession>A0AAD6Z3Y7</accession>
<gene>
    <name evidence="2" type="ORF">DFH08DRAFT_824865</name>
</gene>
<organism evidence="2 3">
    <name type="scientific">Mycena albidolilacea</name>
    <dbReference type="NCBI Taxonomy" id="1033008"/>
    <lineage>
        <taxon>Eukaryota</taxon>
        <taxon>Fungi</taxon>
        <taxon>Dikarya</taxon>
        <taxon>Basidiomycota</taxon>
        <taxon>Agaricomycotina</taxon>
        <taxon>Agaricomycetes</taxon>
        <taxon>Agaricomycetidae</taxon>
        <taxon>Agaricales</taxon>
        <taxon>Marasmiineae</taxon>
        <taxon>Mycenaceae</taxon>
        <taxon>Mycena</taxon>
    </lineage>
</organism>
<comment type="caution">
    <text evidence="2">The sequence shown here is derived from an EMBL/GenBank/DDBJ whole genome shotgun (WGS) entry which is preliminary data.</text>
</comment>
<keyword evidence="3" id="KW-1185">Reference proteome</keyword>
<keyword evidence="1" id="KW-1133">Transmembrane helix</keyword>
<evidence type="ECO:0000256" key="1">
    <source>
        <dbReference type="SAM" id="Phobius"/>
    </source>
</evidence>
<feature type="transmembrane region" description="Helical" evidence="1">
    <location>
        <begin position="74"/>
        <end position="93"/>
    </location>
</feature>
<dbReference type="AlphaFoldDB" id="A0AAD6Z3Y7"/>
<dbReference type="Proteomes" id="UP001218218">
    <property type="component" value="Unassembled WGS sequence"/>
</dbReference>
<proteinExistence type="predicted"/>
<dbReference type="EMBL" id="JARIHO010000094">
    <property type="protein sequence ID" value="KAJ7306208.1"/>
    <property type="molecule type" value="Genomic_DNA"/>
</dbReference>
<evidence type="ECO:0000313" key="3">
    <source>
        <dbReference type="Proteomes" id="UP001218218"/>
    </source>
</evidence>
<reference evidence="2" key="1">
    <citation type="submission" date="2023-03" db="EMBL/GenBank/DDBJ databases">
        <title>Massive genome expansion in bonnet fungi (Mycena s.s.) driven by repeated elements and novel gene families across ecological guilds.</title>
        <authorList>
            <consortium name="Lawrence Berkeley National Laboratory"/>
            <person name="Harder C.B."/>
            <person name="Miyauchi S."/>
            <person name="Viragh M."/>
            <person name="Kuo A."/>
            <person name="Thoen E."/>
            <person name="Andreopoulos B."/>
            <person name="Lu D."/>
            <person name="Skrede I."/>
            <person name="Drula E."/>
            <person name="Henrissat B."/>
            <person name="Morin E."/>
            <person name="Kohler A."/>
            <person name="Barry K."/>
            <person name="LaButti K."/>
            <person name="Morin E."/>
            <person name="Salamov A."/>
            <person name="Lipzen A."/>
            <person name="Mereny Z."/>
            <person name="Hegedus B."/>
            <person name="Baldrian P."/>
            <person name="Stursova M."/>
            <person name="Weitz H."/>
            <person name="Taylor A."/>
            <person name="Grigoriev I.V."/>
            <person name="Nagy L.G."/>
            <person name="Martin F."/>
            <person name="Kauserud H."/>
        </authorList>
    </citation>
    <scope>NUCLEOTIDE SEQUENCE</scope>
    <source>
        <strain evidence="2">CBHHK002</strain>
    </source>
</reference>
<protein>
    <submittedName>
        <fullName evidence="2">Uncharacterized protein</fullName>
    </submittedName>
</protein>
<evidence type="ECO:0000313" key="2">
    <source>
        <dbReference type="EMBL" id="KAJ7306208.1"/>
    </source>
</evidence>
<name>A0AAD6Z3Y7_9AGAR</name>
<feature type="transmembrane region" description="Helical" evidence="1">
    <location>
        <begin position="44"/>
        <end position="62"/>
    </location>
</feature>
<keyword evidence="1" id="KW-0472">Membrane</keyword>
<keyword evidence="1" id="KW-0812">Transmembrane</keyword>
<sequence length="144" mass="17294">MARWKKYKRWGKRVAKTYDLPPNRTGVPRWIFFRLMYRLRTRSSATGLSYKYLMCLVFTLDLLTDAHQRHRSSYPMNVCLVVSVLFSGFIRFLGRAEMQWLSKTLENLRKPEPNLKERFFFAHHAQVEEIRMRGKKTAKTYDLP</sequence>